<evidence type="ECO:0000313" key="14">
    <source>
        <dbReference type="Proteomes" id="UP000094527"/>
    </source>
</evidence>
<dbReference type="PROSITE" id="PS00107">
    <property type="entry name" value="PROTEIN_KINASE_ATP"/>
    <property type="match status" value="1"/>
</dbReference>
<evidence type="ECO:0000256" key="7">
    <source>
        <dbReference type="ARBA" id="ARBA00049003"/>
    </source>
</evidence>
<dbReference type="OrthoDB" id="9332038at2759"/>
<dbReference type="OMA" id="ANWIGER"/>
<proteinExistence type="predicted"/>
<feature type="region of interest" description="Disordered" evidence="11">
    <location>
        <begin position="70"/>
        <end position="102"/>
    </location>
</feature>
<keyword evidence="3" id="KW-0808">Transferase</keyword>
<dbReference type="Pfam" id="PF00069">
    <property type="entry name" value="Pkinase"/>
    <property type="match status" value="1"/>
</dbReference>
<dbReference type="PROSITE" id="PS50011">
    <property type="entry name" value="PROTEIN_KINASE_DOM"/>
    <property type="match status" value="1"/>
</dbReference>
<evidence type="ECO:0000256" key="3">
    <source>
        <dbReference type="ARBA" id="ARBA00022679"/>
    </source>
</evidence>
<dbReference type="AlphaFoldDB" id="A0A1D2MNC3"/>
<dbReference type="InterPro" id="IPR042521">
    <property type="entry name" value="DYRK"/>
</dbReference>
<dbReference type="InterPro" id="IPR017441">
    <property type="entry name" value="Protein_kinase_ATP_BS"/>
</dbReference>
<keyword evidence="14" id="KW-1185">Reference proteome</keyword>
<dbReference type="SUPFAM" id="SSF56112">
    <property type="entry name" value="Protein kinase-like (PK-like)"/>
    <property type="match status" value="1"/>
</dbReference>
<gene>
    <name evidence="13" type="ORF">Ocin01_12245</name>
</gene>
<comment type="catalytic activity">
    <reaction evidence="9">
        <text>L-tyrosyl-[protein] + ATP = O-phospho-L-tyrosyl-[protein] + ADP + H(+)</text>
        <dbReference type="Rhea" id="RHEA:10596"/>
        <dbReference type="Rhea" id="RHEA-COMP:10136"/>
        <dbReference type="Rhea" id="RHEA-COMP:20101"/>
        <dbReference type="ChEBI" id="CHEBI:15378"/>
        <dbReference type="ChEBI" id="CHEBI:30616"/>
        <dbReference type="ChEBI" id="CHEBI:46858"/>
        <dbReference type="ChEBI" id="CHEBI:61978"/>
        <dbReference type="ChEBI" id="CHEBI:456216"/>
        <dbReference type="EC" id="2.7.12.1"/>
    </reaction>
</comment>
<sequence length="506" mass="57010">MKTQRRVFCKKETKDFVYVHQLNLKLPQPQNLERALEQITHVFWKIISFKLFNLAIVQGLNGLKMEFNHGGSTRGSKRPRESEDHPASKQSKSSGKSMSPQQALAQHGSKLTLFEKAEIVTFPQIYYLGLEANKIGKILSTTSGPNDGYDDSEKFYIHRMHDHISYRYELLESLGKGDTSQVFKALDHKTGAHVALKIIRNEDHLQIDAEQEIQLKNNANAVEILDSFQFRNHSCIVFELLARNLSRLKFETCYKGFTPQQVKKFIIPVLQCLQSLSQKEIVHGDLNLENTLLKQEYRDEIKVIDFGSSLFLNEEGSTSPYLQGCAYRAPELILGIEYGTPVDMWAVGCVVVELFTGQKLVPGEDEQDQMACILEMLGKPPNGYLQKATRAKEFFSDKNNMIPAYCEEKTKKNGKKILVPKRKESGKIRGPPGTRDLELVLGMQGAVKPVFLDFVKRCLHWVPEARLKPSQALAHPWIKKMRSKSLTKNGNVGGGGGVAFAGNVAA</sequence>
<dbReference type="InterPro" id="IPR011009">
    <property type="entry name" value="Kinase-like_dom_sf"/>
</dbReference>
<dbReference type="InterPro" id="IPR000719">
    <property type="entry name" value="Prot_kinase_dom"/>
</dbReference>
<organism evidence="13 14">
    <name type="scientific">Orchesella cincta</name>
    <name type="common">Springtail</name>
    <name type="synonym">Podura cincta</name>
    <dbReference type="NCBI Taxonomy" id="48709"/>
    <lineage>
        <taxon>Eukaryota</taxon>
        <taxon>Metazoa</taxon>
        <taxon>Ecdysozoa</taxon>
        <taxon>Arthropoda</taxon>
        <taxon>Hexapoda</taxon>
        <taxon>Collembola</taxon>
        <taxon>Entomobryomorpha</taxon>
        <taxon>Entomobryoidea</taxon>
        <taxon>Orchesellidae</taxon>
        <taxon>Orchesellinae</taxon>
        <taxon>Orchesella</taxon>
    </lineage>
</organism>
<keyword evidence="5 13" id="KW-0418">Kinase</keyword>
<comment type="catalytic activity">
    <reaction evidence="8">
        <text>L-threonyl-[protein] + ATP = O-phospho-L-threonyl-[protein] + ADP + H(+)</text>
        <dbReference type="Rhea" id="RHEA:46608"/>
        <dbReference type="Rhea" id="RHEA-COMP:11060"/>
        <dbReference type="Rhea" id="RHEA-COMP:11605"/>
        <dbReference type="ChEBI" id="CHEBI:15378"/>
        <dbReference type="ChEBI" id="CHEBI:30013"/>
        <dbReference type="ChEBI" id="CHEBI:30616"/>
        <dbReference type="ChEBI" id="CHEBI:61977"/>
        <dbReference type="ChEBI" id="CHEBI:456216"/>
        <dbReference type="EC" id="2.7.12.1"/>
    </reaction>
</comment>
<dbReference type="PANTHER" id="PTHR24058:SF112">
    <property type="entry name" value="DUAL SPECIFICITY TYROSINE-PHOSPHORYLATION-REGULATED KINASE 3 HOMOLOG-RELATED"/>
    <property type="match status" value="1"/>
</dbReference>
<accession>A0A1D2MNC3</accession>
<comment type="caution">
    <text evidence="13">The sequence shown here is derived from an EMBL/GenBank/DDBJ whole genome shotgun (WGS) entry which is preliminary data.</text>
</comment>
<evidence type="ECO:0000256" key="11">
    <source>
        <dbReference type="SAM" id="MobiDB-lite"/>
    </source>
</evidence>
<feature type="binding site" evidence="10">
    <location>
        <position position="197"/>
    </location>
    <ligand>
        <name>ATP</name>
        <dbReference type="ChEBI" id="CHEBI:30616"/>
    </ligand>
</feature>
<dbReference type="STRING" id="48709.A0A1D2MNC3"/>
<reference evidence="13 14" key="1">
    <citation type="journal article" date="2016" name="Genome Biol. Evol.">
        <title>Gene Family Evolution Reflects Adaptation to Soil Environmental Stressors in the Genome of the Collembolan Orchesella cincta.</title>
        <authorList>
            <person name="Faddeeva-Vakhrusheva A."/>
            <person name="Derks M.F."/>
            <person name="Anvar S.Y."/>
            <person name="Agamennone V."/>
            <person name="Suring W."/>
            <person name="Smit S."/>
            <person name="van Straalen N.M."/>
            <person name="Roelofs D."/>
        </authorList>
    </citation>
    <scope>NUCLEOTIDE SEQUENCE [LARGE SCALE GENOMIC DNA]</scope>
    <source>
        <tissue evidence="13">Mixed pool</tissue>
    </source>
</reference>
<dbReference type="GO" id="GO:0005737">
    <property type="term" value="C:cytoplasm"/>
    <property type="evidence" value="ECO:0007669"/>
    <property type="project" value="TreeGrafter"/>
</dbReference>
<evidence type="ECO:0000256" key="8">
    <source>
        <dbReference type="ARBA" id="ARBA00049308"/>
    </source>
</evidence>
<evidence type="ECO:0000256" key="4">
    <source>
        <dbReference type="ARBA" id="ARBA00022741"/>
    </source>
</evidence>
<feature type="domain" description="Protein kinase" evidence="12">
    <location>
        <begin position="168"/>
        <end position="478"/>
    </location>
</feature>
<dbReference type="GO" id="GO:0005856">
    <property type="term" value="C:cytoskeleton"/>
    <property type="evidence" value="ECO:0007669"/>
    <property type="project" value="TreeGrafter"/>
</dbReference>
<dbReference type="Gene3D" id="1.10.510.10">
    <property type="entry name" value="Transferase(Phosphotransferase) domain 1"/>
    <property type="match status" value="1"/>
</dbReference>
<comment type="catalytic activity">
    <reaction evidence="7">
        <text>L-seryl-[protein] + ATP = O-phospho-L-seryl-[protein] + ADP + H(+)</text>
        <dbReference type="Rhea" id="RHEA:17989"/>
        <dbReference type="Rhea" id="RHEA-COMP:9863"/>
        <dbReference type="Rhea" id="RHEA-COMP:11604"/>
        <dbReference type="ChEBI" id="CHEBI:15378"/>
        <dbReference type="ChEBI" id="CHEBI:29999"/>
        <dbReference type="ChEBI" id="CHEBI:30616"/>
        <dbReference type="ChEBI" id="CHEBI:83421"/>
        <dbReference type="ChEBI" id="CHEBI:456216"/>
        <dbReference type="EC" id="2.7.12.1"/>
    </reaction>
</comment>
<evidence type="ECO:0000256" key="2">
    <source>
        <dbReference type="ARBA" id="ARBA00022527"/>
    </source>
</evidence>
<feature type="compositionally biased region" description="Low complexity" evidence="11">
    <location>
        <begin position="88"/>
        <end position="102"/>
    </location>
</feature>
<dbReference type="InterPro" id="IPR050494">
    <property type="entry name" value="Ser_Thr_dual-spec_kinase"/>
</dbReference>
<evidence type="ECO:0000256" key="5">
    <source>
        <dbReference type="ARBA" id="ARBA00022777"/>
    </source>
</evidence>
<dbReference type="Gene3D" id="3.30.200.20">
    <property type="entry name" value="Phosphorylase Kinase, domain 1"/>
    <property type="match status" value="1"/>
</dbReference>
<evidence type="ECO:0000313" key="13">
    <source>
        <dbReference type="EMBL" id="ODM94438.1"/>
    </source>
</evidence>
<dbReference type="GO" id="GO:0004674">
    <property type="term" value="F:protein serine/threonine kinase activity"/>
    <property type="evidence" value="ECO:0007669"/>
    <property type="project" value="UniProtKB-KW"/>
</dbReference>
<evidence type="ECO:0000256" key="9">
    <source>
        <dbReference type="ARBA" id="ARBA00051680"/>
    </source>
</evidence>
<dbReference type="EC" id="2.7.12.1" evidence="1"/>
<dbReference type="PANTHER" id="PTHR24058">
    <property type="entry name" value="DUAL SPECIFICITY PROTEIN KINASE"/>
    <property type="match status" value="1"/>
</dbReference>
<dbReference type="GO" id="GO:0004712">
    <property type="term" value="F:protein serine/threonine/tyrosine kinase activity"/>
    <property type="evidence" value="ECO:0007669"/>
    <property type="project" value="UniProtKB-EC"/>
</dbReference>
<keyword evidence="2" id="KW-0723">Serine/threonine-protein kinase</keyword>
<name>A0A1D2MNC3_ORCCI</name>
<evidence type="ECO:0000256" key="6">
    <source>
        <dbReference type="ARBA" id="ARBA00022840"/>
    </source>
</evidence>
<dbReference type="Proteomes" id="UP000094527">
    <property type="component" value="Unassembled WGS sequence"/>
</dbReference>
<evidence type="ECO:0000259" key="12">
    <source>
        <dbReference type="PROSITE" id="PS50011"/>
    </source>
</evidence>
<dbReference type="Gene3D" id="3.30.10.30">
    <property type="entry name" value="DYRK"/>
    <property type="match status" value="1"/>
</dbReference>
<protein>
    <recommendedName>
        <fullName evidence="1">dual-specificity kinase</fullName>
        <ecNumber evidence="1">2.7.12.1</ecNumber>
    </recommendedName>
</protein>
<feature type="compositionally biased region" description="Basic and acidic residues" evidence="11">
    <location>
        <begin position="78"/>
        <end position="87"/>
    </location>
</feature>
<evidence type="ECO:0000256" key="1">
    <source>
        <dbReference type="ARBA" id="ARBA00013203"/>
    </source>
</evidence>
<dbReference type="GO" id="GO:0005524">
    <property type="term" value="F:ATP binding"/>
    <property type="evidence" value="ECO:0007669"/>
    <property type="project" value="UniProtKB-UniRule"/>
</dbReference>
<keyword evidence="4 10" id="KW-0547">Nucleotide-binding</keyword>
<evidence type="ECO:0000256" key="10">
    <source>
        <dbReference type="PROSITE-ProRule" id="PRU10141"/>
    </source>
</evidence>
<dbReference type="EMBL" id="LJIJ01000805">
    <property type="protein sequence ID" value="ODM94438.1"/>
    <property type="molecule type" value="Genomic_DNA"/>
</dbReference>
<keyword evidence="6 10" id="KW-0067">ATP-binding</keyword>
<dbReference type="GO" id="GO:0005634">
    <property type="term" value="C:nucleus"/>
    <property type="evidence" value="ECO:0007669"/>
    <property type="project" value="TreeGrafter"/>
</dbReference>